<comment type="caution">
    <text evidence="2">The sequence shown here is derived from an EMBL/GenBank/DDBJ whole genome shotgun (WGS) entry which is preliminary data.</text>
</comment>
<accession>A0A1C7MB48</accession>
<organism evidence="2 3">
    <name type="scientific">Grifola frondosa</name>
    <name type="common">Maitake</name>
    <name type="synonym">Polyporus frondosus</name>
    <dbReference type="NCBI Taxonomy" id="5627"/>
    <lineage>
        <taxon>Eukaryota</taxon>
        <taxon>Fungi</taxon>
        <taxon>Dikarya</taxon>
        <taxon>Basidiomycota</taxon>
        <taxon>Agaricomycotina</taxon>
        <taxon>Agaricomycetes</taxon>
        <taxon>Polyporales</taxon>
        <taxon>Grifolaceae</taxon>
        <taxon>Grifola</taxon>
    </lineage>
</organism>
<feature type="transmembrane region" description="Helical" evidence="1">
    <location>
        <begin position="69"/>
        <end position="87"/>
    </location>
</feature>
<evidence type="ECO:0000313" key="2">
    <source>
        <dbReference type="EMBL" id="OBZ72184.1"/>
    </source>
</evidence>
<keyword evidence="3" id="KW-1185">Reference proteome</keyword>
<keyword evidence="1" id="KW-1133">Transmembrane helix</keyword>
<protein>
    <submittedName>
        <fullName evidence="2">Uncharacterized protein</fullName>
    </submittedName>
</protein>
<dbReference type="OrthoDB" id="420606at2759"/>
<gene>
    <name evidence="2" type="ORF">A0H81_07409</name>
</gene>
<evidence type="ECO:0000256" key="1">
    <source>
        <dbReference type="SAM" id="Phobius"/>
    </source>
</evidence>
<proteinExistence type="predicted"/>
<dbReference type="EMBL" id="LUGG01000009">
    <property type="protein sequence ID" value="OBZ72184.1"/>
    <property type="molecule type" value="Genomic_DNA"/>
</dbReference>
<sequence length="141" mass="16050">MDRELNCPRLCSSSFMAFLPPLGVADGIDPPENMVYLHTAWRYKELMFTSVLIFCSLLCARPFVPAARMGWLVSLFILPELLARYLYPAKYVTRGGTGTSTVNSWEGIRFLLTACGGLFIGAQVMFEYREEEMRNGIFRRC</sequence>
<keyword evidence="1" id="KW-0812">Transmembrane</keyword>
<dbReference type="STRING" id="5627.A0A1C7MB48"/>
<name>A0A1C7MB48_GRIFR</name>
<feature type="transmembrane region" description="Helical" evidence="1">
    <location>
        <begin position="107"/>
        <end position="126"/>
    </location>
</feature>
<dbReference type="AlphaFoldDB" id="A0A1C7MB48"/>
<dbReference type="Proteomes" id="UP000092993">
    <property type="component" value="Unassembled WGS sequence"/>
</dbReference>
<evidence type="ECO:0000313" key="3">
    <source>
        <dbReference type="Proteomes" id="UP000092993"/>
    </source>
</evidence>
<reference evidence="2 3" key="1">
    <citation type="submission" date="2016-03" db="EMBL/GenBank/DDBJ databases">
        <title>Whole genome sequencing of Grifola frondosa 9006-11.</title>
        <authorList>
            <person name="Min B."/>
            <person name="Park H."/>
            <person name="Kim J.-G."/>
            <person name="Cho H."/>
            <person name="Oh Y.-L."/>
            <person name="Kong W.-S."/>
            <person name="Choi I.-G."/>
        </authorList>
    </citation>
    <scope>NUCLEOTIDE SEQUENCE [LARGE SCALE GENOMIC DNA]</scope>
    <source>
        <strain evidence="2 3">9006-11</strain>
    </source>
</reference>
<feature type="transmembrane region" description="Helical" evidence="1">
    <location>
        <begin position="41"/>
        <end position="60"/>
    </location>
</feature>
<keyword evidence="1" id="KW-0472">Membrane</keyword>